<dbReference type="SUPFAM" id="SSF81340">
    <property type="entry name" value="Clc chloride channel"/>
    <property type="match status" value="1"/>
</dbReference>
<evidence type="ECO:0000256" key="8">
    <source>
        <dbReference type="ARBA" id="ARBA00023214"/>
    </source>
</evidence>
<evidence type="ECO:0000256" key="7">
    <source>
        <dbReference type="ARBA" id="ARBA00023136"/>
    </source>
</evidence>
<evidence type="ECO:0000256" key="3">
    <source>
        <dbReference type="ARBA" id="ARBA00022692"/>
    </source>
</evidence>
<dbReference type="CDD" id="cd03683">
    <property type="entry name" value="ClC_1_like"/>
    <property type="match status" value="1"/>
</dbReference>
<keyword evidence="8" id="KW-0868">Chloride</keyword>
<reference evidence="10 11" key="1">
    <citation type="journal article" date="2023" name="BMC Biol.">
        <title>The compact genome of the sponge Oopsacas minuta (Hexactinellida) is lacking key metazoan core genes.</title>
        <authorList>
            <person name="Santini S."/>
            <person name="Schenkelaars Q."/>
            <person name="Jourda C."/>
            <person name="Duchesne M."/>
            <person name="Belahbib H."/>
            <person name="Rocher C."/>
            <person name="Selva M."/>
            <person name="Riesgo A."/>
            <person name="Vervoort M."/>
            <person name="Leys S.P."/>
            <person name="Kodjabachian L."/>
            <person name="Le Bivic A."/>
            <person name="Borchiellini C."/>
            <person name="Claverie J.M."/>
            <person name="Renard E."/>
        </authorList>
    </citation>
    <scope>NUCLEOTIDE SEQUENCE [LARGE SCALE GENOMIC DNA]</scope>
    <source>
        <strain evidence="10">SPO-2</strain>
    </source>
</reference>
<dbReference type="GO" id="GO:0005247">
    <property type="term" value="F:voltage-gated chloride channel activity"/>
    <property type="evidence" value="ECO:0007669"/>
    <property type="project" value="TreeGrafter"/>
</dbReference>
<comment type="caution">
    <text evidence="10">The sequence shown here is derived from an EMBL/GenBank/DDBJ whole genome shotgun (WGS) entry which is preliminary data.</text>
</comment>
<keyword evidence="5 9" id="KW-1133">Transmembrane helix</keyword>
<dbReference type="FunFam" id="1.10.3080.10:FF:000033">
    <property type="entry name" value="Chloride channel, voltage-sensitive 1"/>
    <property type="match status" value="1"/>
</dbReference>
<feature type="transmembrane region" description="Helical" evidence="9">
    <location>
        <begin position="72"/>
        <end position="93"/>
    </location>
</feature>
<evidence type="ECO:0000313" key="10">
    <source>
        <dbReference type="EMBL" id="KAI6656410.1"/>
    </source>
</evidence>
<comment type="subcellular location">
    <subcellularLocation>
        <location evidence="1">Membrane</location>
        <topology evidence="1">Multi-pass membrane protein</topology>
    </subcellularLocation>
</comment>
<evidence type="ECO:0000256" key="4">
    <source>
        <dbReference type="ARBA" id="ARBA00022737"/>
    </source>
</evidence>
<feature type="transmembrane region" description="Helical" evidence="9">
    <location>
        <begin position="257"/>
        <end position="279"/>
    </location>
</feature>
<accession>A0AAV7K6W8</accession>
<gene>
    <name evidence="10" type="ORF">LOD99_1206</name>
</gene>
<dbReference type="InterPro" id="IPR046342">
    <property type="entry name" value="CBS_dom_sf"/>
</dbReference>
<dbReference type="Gene3D" id="1.10.3080.10">
    <property type="entry name" value="Clc chloride channel"/>
    <property type="match status" value="1"/>
</dbReference>
<evidence type="ECO:0000256" key="5">
    <source>
        <dbReference type="ARBA" id="ARBA00022989"/>
    </source>
</evidence>
<evidence type="ECO:0000256" key="6">
    <source>
        <dbReference type="ARBA" id="ARBA00023065"/>
    </source>
</evidence>
<dbReference type="PANTHER" id="PTHR45720">
    <property type="entry name" value="CHLORIDE CHANNEL PROTEIN 2"/>
    <property type="match status" value="1"/>
</dbReference>
<sequence>MSVGYTYEESLTHGVFKGQLSDFSVKLATTRRDSDPDFNKKPRYFSGKKWRRVLHFPKLFLNIMRYRIGYDWVILIILGVLMALLSATVDYIIDSLHTARLRVYDYANSVHVVLSFFVWVTSSLVLLLFAVGFTKLISTNAIGSGIPEMKSILRGVRLIDYLSLPTFVAKIGGLLATSGSGLPIGKEGPFVHLSSIIAHWLSYFLTSFRSIYSNEVFSNELLAAACAVGVACNFAAPIGGVLFSIEVTATYFAVRQYWRGFFGAVCGSFVFSLIGILINSQATITALFFTHFRPDYAFDTVELIVFSLLGLAAGFLGAFFVWLHKSIIKLLRKYKKWLKWLQIHVYLYPAIVMVLFAIITFPPGLGMFCGGRLPMRTALDQLFSNYSWVAAKSERDRTDELEEILDVWQNPNVFVTLVLFLITRVIFAAISIGLPVPAGVFLPVFVIGAAFGRLVGELMVVAFPAGFNNNTIVPGAYAVIGAAAVTGAVTHTISTSVIVFELTGQITHVLPVLIAVLLANAVAQRLQPSFYDSIILLKKLPYLPELPLDLPDTTIVKQFMRTNVPSISTRSTYRELKYLISSSNLPSYPVIDNSNSRFLIGSVKRSLLEDIYARHIVEFKDIYAPMINNESSSEEIGMSPLNEPDDVMDAQQLEQSLEAKDSMIIKLDETMIDAAPFQLVEKTSLIKVHTLFALLSLNHSYVTQGGRLVGIVTLKEIRAAIEEDTSKRLGTRRANSSDRLKNIVAVFNKKGHTLGDENIIIEENSED</sequence>
<organism evidence="10 11">
    <name type="scientific">Oopsacas minuta</name>
    <dbReference type="NCBI Taxonomy" id="111878"/>
    <lineage>
        <taxon>Eukaryota</taxon>
        <taxon>Metazoa</taxon>
        <taxon>Porifera</taxon>
        <taxon>Hexactinellida</taxon>
        <taxon>Hexasterophora</taxon>
        <taxon>Lyssacinosida</taxon>
        <taxon>Leucopsacidae</taxon>
        <taxon>Oopsacas</taxon>
    </lineage>
</organism>
<protein>
    <recommendedName>
        <fullName evidence="12">Chloride channel protein</fullName>
    </recommendedName>
</protein>
<evidence type="ECO:0008006" key="12">
    <source>
        <dbReference type="Google" id="ProtNLM"/>
    </source>
</evidence>
<dbReference type="InterPro" id="IPR001807">
    <property type="entry name" value="ClC"/>
</dbReference>
<keyword evidence="3 9" id="KW-0812">Transmembrane</keyword>
<feature type="transmembrane region" description="Helical" evidence="9">
    <location>
        <begin position="221"/>
        <end position="245"/>
    </location>
</feature>
<dbReference type="SUPFAM" id="SSF54631">
    <property type="entry name" value="CBS-domain pair"/>
    <property type="match status" value="1"/>
</dbReference>
<keyword evidence="11" id="KW-1185">Reference proteome</keyword>
<feature type="transmembrane region" description="Helical" evidence="9">
    <location>
        <begin position="506"/>
        <end position="523"/>
    </location>
</feature>
<feature type="transmembrane region" description="Helical" evidence="9">
    <location>
        <begin position="113"/>
        <end position="137"/>
    </location>
</feature>
<keyword evidence="7 9" id="KW-0472">Membrane</keyword>
<keyword evidence="6" id="KW-0406">Ion transport</keyword>
<feature type="transmembrane region" description="Helical" evidence="9">
    <location>
        <begin position="440"/>
        <end position="463"/>
    </location>
</feature>
<keyword evidence="4" id="KW-0677">Repeat</keyword>
<feature type="transmembrane region" description="Helical" evidence="9">
    <location>
        <begin position="343"/>
        <end position="368"/>
    </location>
</feature>
<dbReference type="InterPro" id="IPR050970">
    <property type="entry name" value="Cl_channel_volt-gated"/>
</dbReference>
<dbReference type="Pfam" id="PF00654">
    <property type="entry name" value="Voltage_CLC"/>
    <property type="match status" value="1"/>
</dbReference>
<feature type="transmembrane region" description="Helical" evidence="9">
    <location>
        <begin position="300"/>
        <end position="323"/>
    </location>
</feature>
<dbReference type="EMBL" id="JAKMXF010000144">
    <property type="protein sequence ID" value="KAI6656410.1"/>
    <property type="molecule type" value="Genomic_DNA"/>
</dbReference>
<feature type="transmembrane region" description="Helical" evidence="9">
    <location>
        <begin position="413"/>
        <end position="434"/>
    </location>
</feature>
<dbReference type="PRINTS" id="PR00762">
    <property type="entry name" value="CLCHANNEL"/>
</dbReference>
<evidence type="ECO:0000313" key="11">
    <source>
        <dbReference type="Proteomes" id="UP001165289"/>
    </source>
</evidence>
<dbReference type="PANTHER" id="PTHR45720:SF10">
    <property type="entry name" value="CHLORIDE CHANNEL PROTEIN 2"/>
    <property type="match status" value="1"/>
</dbReference>
<keyword evidence="2" id="KW-0813">Transport</keyword>
<dbReference type="InterPro" id="IPR014743">
    <property type="entry name" value="Cl-channel_core"/>
</dbReference>
<dbReference type="Gene3D" id="3.10.580.10">
    <property type="entry name" value="CBS-domain"/>
    <property type="match status" value="1"/>
</dbReference>
<evidence type="ECO:0000256" key="1">
    <source>
        <dbReference type="ARBA" id="ARBA00004141"/>
    </source>
</evidence>
<evidence type="ECO:0000256" key="2">
    <source>
        <dbReference type="ARBA" id="ARBA00022448"/>
    </source>
</evidence>
<feature type="transmembrane region" description="Helical" evidence="9">
    <location>
        <begin position="190"/>
        <end position="209"/>
    </location>
</feature>
<proteinExistence type="predicted"/>
<feature type="transmembrane region" description="Helical" evidence="9">
    <location>
        <begin position="475"/>
        <end position="500"/>
    </location>
</feature>
<dbReference type="Proteomes" id="UP001165289">
    <property type="component" value="Unassembled WGS sequence"/>
</dbReference>
<dbReference type="GO" id="GO:0005886">
    <property type="term" value="C:plasma membrane"/>
    <property type="evidence" value="ECO:0007669"/>
    <property type="project" value="TreeGrafter"/>
</dbReference>
<dbReference type="AlphaFoldDB" id="A0AAV7K6W8"/>
<dbReference type="CDD" id="cd04591">
    <property type="entry name" value="CBS_pair_voltage-gated_CLC_euk_bac"/>
    <property type="match status" value="1"/>
</dbReference>
<evidence type="ECO:0000256" key="9">
    <source>
        <dbReference type="SAM" id="Phobius"/>
    </source>
</evidence>
<name>A0AAV7K6W8_9METZ</name>